<feature type="transmembrane region" description="Helical" evidence="1">
    <location>
        <begin position="177"/>
        <end position="197"/>
    </location>
</feature>
<feature type="transmembrane region" description="Helical" evidence="1">
    <location>
        <begin position="25"/>
        <end position="46"/>
    </location>
</feature>
<feature type="transmembrane region" description="Helical" evidence="1">
    <location>
        <begin position="144"/>
        <end position="165"/>
    </location>
</feature>
<keyword evidence="1" id="KW-1133">Transmembrane helix</keyword>
<dbReference type="AlphaFoldDB" id="A0A7T3FWG7"/>
<keyword evidence="1" id="KW-0472">Membrane</keyword>
<gene>
    <name evidence="2" type="ORF">I7X12_14375</name>
</gene>
<proteinExistence type="predicted"/>
<dbReference type="OrthoDB" id="382881at2157"/>
<organism evidence="2 3">
    <name type="scientific">Halosimplex litoreum</name>
    <dbReference type="NCBI Taxonomy" id="1198301"/>
    <lineage>
        <taxon>Archaea</taxon>
        <taxon>Methanobacteriati</taxon>
        <taxon>Methanobacteriota</taxon>
        <taxon>Stenosarchaea group</taxon>
        <taxon>Halobacteria</taxon>
        <taxon>Halobacteriales</taxon>
        <taxon>Haloarculaceae</taxon>
        <taxon>Halosimplex</taxon>
    </lineage>
</organism>
<accession>A0A7T3FWG7</accession>
<dbReference type="KEGG" id="hlt:I7X12_14375"/>
<keyword evidence="1" id="KW-0812">Transmembrane</keyword>
<reference evidence="2 3" key="1">
    <citation type="submission" date="2020-12" db="EMBL/GenBank/DDBJ databases">
        <title>Halosimplex halophilum sp. nov. and Halosimplex salinum sp. nov., two new members of the genus Halosimplex.</title>
        <authorList>
            <person name="Cui H.L."/>
        </authorList>
    </citation>
    <scope>NUCLEOTIDE SEQUENCE [LARGE SCALE GENOMIC DNA]</scope>
    <source>
        <strain evidence="2 3">YGH94</strain>
    </source>
</reference>
<feature type="transmembrane region" description="Helical" evidence="1">
    <location>
        <begin position="241"/>
        <end position="261"/>
    </location>
</feature>
<evidence type="ECO:0000256" key="1">
    <source>
        <dbReference type="SAM" id="Phobius"/>
    </source>
</evidence>
<keyword evidence="3" id="KW-1185">Reference proteome</keyword>
<dbReference type="RefSeq" id="WP_198060749.1">
    <property type="nucleotide sequence ID" value="NZ_CP065856.1"/>
</dbReference>
<dbReference type="EMBL" id="CP065856">
    <property type="protein sequence ID" value="QPV61931.1"/>
    <property type="molecule type" value="Genomic_DNA"/>
</dbReference>
<feature type="transmembrane region" description="Helical" evidence="1">
    <location>
        <begin position="78"/>
        <end position="98"/>
    </location>
</feature>
<feature type="transmembrane region" description="Helical" evidence="1">
    <location>
        <begin position="110"/>
        <end position="132"/>
    </location>
</feature>
<dbReference type="Proteomes" id="UP000595001">
    <property type="component" value="Chromosome"/>
</dbReference>
<feature type="transmembrane region" description="Helical" evidence="1">
    <location>
        <begin position="204"/>
        <end position="221"/>
    </location>
</feature>
<protein>
    <submittedName>
        <fullName evidence="2">Uncharacterized protein</fullName>
    </submittedName>
</protein>
<name>A0A7T3FWG7_9EURY</name>
<feature type="transmembrane region" description="Helical" evidence="1">
    <location>
        <begin position="52"/>
        <end position="71"/>
    </location>
</feature>
<sequence length="274" mass="28057">MASDRTRSETIGHPLAAVDASDRPLFGALLAVAAAVAYAVVLGFSLERPGPGDAATFVLYFGGIGAGITFARRRAPASAWVGAVAFAVVPWLLTWGVGLNRARSATALSAAGAIAFGVFVLALGSESVLWWPAAVRSLLSSRDALAGAAVGAVLTLAVFGSWTPVTTTYGSVWLRGTYHVFVATRGLFLLAAVVAVLFATRKRAVAPATLVGGVFAVAFLGDGRGTAVWTATPDYLADFGVVVLALALAVGLLELAVRMFVARVGGSRPVLVGR</sequence>
<evidence type="ECO:0000313" key="2">
    <source>
        <dbReference type="EMBL" id="QPV61931.1"/>
    </source>
</evidence>
<evidence type="ECO:0000313" key="3">
    <source>
        <dbReference type="Proteomes" id="UP000595001"/>
    </source>
</evidence>
<dbReference type="GeneID" id="60589702"/>